<evidence type="ECO:0000313" key="2">
    <source>
        <dbReference type="Proteomes" id="UP000576550"/>
    </source>
</evidence>
<comment type="caution">
    <text evidence="1">The sequence shown here is derived from an EMBL/GenBank/DDBJ whole genome shotgun (WGS) entry which is preliminary data.</text>
</comment>
<evidence type="ECO:0008006" key="3">
    <source>
        <dbReference type="Google" id="ProtNLM"/>
    </source>
</evidence>
<dbReference type="GO" id="GO:0006281">
    <property type="term" value="P:DNA repair"/>
    <property type="evidence" value="ECO:0007669"/>
    <property type="project" value="InterPro"/>
</dbReference>
<dbReference type="SUPFAM" id="SSF48150">
    <property type="entry name" value="DNA-glycosylase"/>
    <property type="match status" value="1"/>
</dbReference>
<reference evidence="1 2" key="1">
    <citation type="journal article" date="2020" name="Biotechnol. Biofuels">
        <title>New insights from the biogas microbiome by comprehensive genome-resolved metagenomics of nearly 1600 species originating from multiple anaerobic digesters.</title>
        <authorList>
            <person name="Campanaro S."/>
            <person name="Treu L."/>
            <person name="Rodriguez-R L.M."/>
            <person name="Kovalovszki A."/>
            <person name="Ziels R.M."/>
            <person name="Maus I."/>
            <person name="Zhu X."/>
            <person name="Kougias P.G."/>
            <person name="Basile A."/>
            <person name="Luo G."/>
            <person name="Schluter A."/>
            <person name="Konstantinidis K.T."/>
            <person name="Angelidaki I."/>
        </authorList>
    </citation>
    <scope>NUCLEOTIDE SEQUENCE [LARGE SCALE GENOMIC DNA]</scope>
    <source>
        <strain evidence="1">AS05jafATM_89</strain>
    </source>
</reference>
<dbReference type="InterPro" id="IPR011257">
    <property type="entry name" value="DNA_glycosylase"/>
</dbReference>
<dbReference type="Proteomes" id="UP000576550">
    <property type="component" value="Unassembled WGS sequence"/>
</dbReference>
<dbReference type="Gene3D" id="1.10.340.30">
    <property type="entry name" value="Hypothetical protein, domain 2"/>
    <property type="match status" value="1"/>
</dbReference>
<organism evidence="1 2">
    <name type="scientific">Candidatus Dojkabacteria bacterium</name>
    <dbReference type="NCBI Taxonomy" id="2099670"/>
    <lineage>
        <taxon>Bacteria</taxon>
        <taxon>Candidatus Dojkabacteria</taxon>
    </lineage>
</organism>
<name>A0A832Q7F1_9BACT</name>
<dbReference type="GO" id="GO:0003824">
    <property type="term" value="F:catalytic activity"/>
    <property type="evidence" value="ECO:0007669"/>
    <property type="project" value="InterPro"/>
</dbReference>
<protein>
    <recommendedName>
        <fullName evidence="3">HhH-GPD domain-containing protein</fullName>
    </recommendedName>
</protein>
<dbReference type="AlphaFoldDB" id="A0A832Q7F1"/>
<accession>A0A832Q7F1</accession>
<sequence length="253" mass="29734">MTKKEFKEIISICSSMADVKEDVFKNHDNNMWWPLEVEDYRKRLLIAGLSTRVSYNMIYSYRSVIDKLNKYSYEQIKLMEKEELIAIIKGLGLANARYKYLKSMISFIEKYKDEILAKSNDDLIKMIAENVVGASYKVAQCCVLYTRGYYCGIMPVDSGMKDIQLPCLGFEKYSNAFGHDILRKQLQELVKDNNMEDIIIQNGYDKLNIPDYNNACWWVHLVLIYYKRHYCNKHKPDECPLAKMVHTSFKCKK</sequence>
<gene>
    <name evidence="1" type="ORF">GX533_00465</name>
</gene>
<proteinExistence type="predicted"/>
<evidence type="ECO:0000313" key="1">
    <source>
        <dbReference type="EMBL" id="HHX99149.1"/>
    </source>
</evidence>
<dbReference type="EMBL" id="DUTP01000001">
    <property type="protein sequence ID" value="HHX99149.1"/>
    <property type="molecule type" value="Genomic_DNA"/>
</dbReference>